<dbReference type="EMBL" id="JBHTEY010000004">
    <property type="protein sequence ID" value="MFC7617482.1"/>
    <property type="molecule type" value="Genomic_DNA"/>
</dbReference>
<protein>
    <recommendedName>
        <fullName evidence="3">Tetratricopeptide repeat-containing protein</fullName>
    </recommendedName>
</protein>
<dbReference type="Gene3D" id="1.25.40.10">
    <property type="entry name" value="Tetratricopeptide repeat domain"/>
    <property type="match status" value="2"/>
</dbReference>
<evidence type="ECO:0000313" key="1">
    <source>
        <dbReference type="EMBL" id="MFC7617482.1"/>
    </source>
</evidence>
<gene>
    <name evidence="1" type="ORF">ACFQV2_32735</name>
</gene>
<evidence type="ECO:0008006" key="3">
    <source>
        <dbReference type="Google" id="ProtNLM"/>
    </source>
</evidence>
<dbReference type="Proteomes" id="UP001596512">
    <property type="component" value="Unassembled WGS sequence"/>
</dbReference>
<dbReference type="InterPro" id="IPR011990">
    <property type="entry name" value="TPR-like_helical_dom_sf"/>
</dbReference>
<reference evidence="2" key="1">
    <citation type="journal article" date="2019" name="Int. J. Syst. Evol. Microbiol.">
        <title>The Global Catalogue of Microorganisms (GCM) 10K type strain sequencing project: providing services to taxonomists for standard genome sequencing and annotation.</title>
        <authorList>
            <consortium name="The Broad Institute Genomics Platform"/>
            <consortium name="The Broad Institute Genome Sequencing Center for Infectious Disease"/>
            <person name="Wu L."/>
            <person name="Ma J."/>
        </authorList>
    </citation>
    <scope>NUCLEOTIDE SEQUENCE [LARGE SCALE GENOMIC DNA]</scope>
    <source>
        <strain evidence="2">JCM 17695</strain>
    </source>
</reference>
<proteinExistence type="predicted"/>
<comment type="caution">
    <text evidence="1">The sequence shown here is derived from an EMBL/GenBank/DDBJ whole genome shotgun (WGS) entry which is preliminary data.</text>
</comment>
<sequence>MTAAAAMDWYEAERANLIAVVREAADRHRDAAVLAFCEALWPFYHGRKHHADWIEAHRLGVAAAVRANDPVAEARMRNQLARAYIELHRDADAEAELAAAGAAAALSDEPRARAVVLESEGVLALSRERFTDAASHFAGSLRINERIGDRRGTALECYHRADALVRGGIALGEAVALLERALSTAEEIADETTAARASIVLGSARLRAGSPDQARHPLTRAAEAMRRRGQPVKEIQALELLADVAARTDDGPLAAECAQRLSALYAQTGKPLPG</sequence>
<keyword evidence="2" id="KW-1185">Reference proteome</keyword>
<evidence type="ECO:0000313" key="2">
    <source>
        <dbReference type="Proteomes" id="UP001596512"/>
    </source>
</evidence>
<accession>A0ABW2TUG8</accession>
<dbReference type="SUPFAM" id="SSF48452">
    <property type="entry name" value="TPR-like"/>
    <property type="match status" value="1"/>
</dbReference>
<organism evidence="1 2">
    <name type="scientific">Actinokineospora soli</name>
    <dbReference type="NCBI Taxonomy" id="1048753"/>
    <lineage>
        <taxon>Bacteria</taxon>
        <taxon>Bacillati</taxon>
        <taxon>Actinomycetota</taxon>
        <taxon>Actinomycetes</taxon>
        <taxon>Pseudonocardiales</taxon>
        <taxon>Pseudonocardiaceae</taxon>
        <taxon>Actinokineospora</taxon>
    </lineage>
</organism>
<name>A0ABW2TUG8_9PSEU</name>